<dbReference type="SUPFAM" id="SSF53597">
    <property type="entry name" value="Dihydrofolate reductase-like"/>
    <property type="match status" value="1"/>
</dbReference>
<accession>A0ABP5Q0R7</accession>
<protein>
    <submittedName>
        <fullName evidence="2">Dihydrofolate reductase family protein</fullName>
    </submittedName>
</protein>
<name>A0ABP5Q0R7_9MICO</name>
<evidence type="ECO:0000313" key="2">
    <source>
        <dbReference type="EMBL" id="GAA2222136.1"/>
    </source>
</evidence>
<evidence type="ECO:0000313" key="3">
    <source>
        <dbReference type="Proteomes" id="UP001500929"/>
    </source>
</evidence>
<dbReference type="InterPro" id="IPR024072">
    <property type="entry name" value="DHFR-like_dom_sf"/>
</dbReference>
<dbReference type="Proteomes" id="UP001500929">
    <property type="component" value="Unassembled WGS sequence"/>
</dbReference>
<dbReference type="InterPro" id="IPR002734">
    <property type="entry name" value="RibDG_C"/>
</dbReference>
<dbReference type="RefSeq" id="WP_259477951.1">
    <property type="nucleotide sequence ID" value="NZ_BAAAQY010000001.1"/>
</dbReference>
<organism evidence="2 3">
    <name type="scientific">Herbiconiux moechotypicola</name>
    <dbReference type="NCBI Taxonomy" id="637393"/>
    <lineage>
        <taxon>Bacteria</taxon>
        <taxon>Bacillati</taxon>
        <taxon>Actinomycetota</taxon>
        <taxon>Actinomycetes</taxon>
        <taxon>Micrococcales</taxon>
        <taxon>Microbacteriaceae</taxon>
        <taxon>Herbiconiux</taxon>
    </lineage>
</organism>
<evidence type="ECO:0000259" key="1">
    <source>
        <dbReference type="Pfam" id="PF01872"/>
    </source>
</evidence>
<gene>
    <name evidence="2" type="ORF">GCM10009851_00980</name>
</gene>
<sequence>MAEKQTTKTQYYVAASVDGFIADRENGLGWLLQFGMEEFTSDYEEFLAGVGVIVMGSRTYEWLLAEGSAWAYPDHVAWVLTSRELPAFPGGGDIRFATGDVSALHAEWVRVAAGRNVWIVGGGEVAAQVADAGLLDELLLTTMPVVLGAGAPLLPVARLSTDLAASNTVVHPGGAVSTRYAISRG</sequence>
<dbReference type="PANTHER" id="PTHR38011:SF11">
    <property type="entry name" value="2,5-DIAMINO-6-RIBOSYLAMINO-4(3H)-PYRIMIDINONE 5'-PHOSPHATE REDUCTASE"/>
    <property type="match status" value="1"/>
</dbReference>
<proteinExistence type="predicted"/>
<dbReference type="PANTHER" id="PTHR38011">
    <property type="entry name" value="DIHYDROFOLATE REDUCTASE FAMILY PROTEIN (AFU_ORTHOLOGUE AFUA_8G06820)"/>
    <property type="match status" value="1"/>
</dbReference>
<dbReference type="Gene3D" id="3.40.430.10">
    <property type="entry name" value="Dihydrofolate Reductase, subunit A"/>
    <property type="match status" value="1"/>
</dbReference>
<reference evidence="3" key="1">
    <citation type="journal article" date="2019" name="Int. J. Syst. Evol. Microbiol.">
        <title>The Global Catalogue of Microorganisms (GCM) 10K type strain sequencing project: providing services to taxonomists for standard genome sequencing and annotation.</title>
        <authorList>
            <consortium name="The Broad Institute Genomics Platform"/>
            <consortium name="The Broad Institute Genome Sequencing Center for Infectious Disease"/>
            <person name="Wu L."/>
            <person name="Ma J."/>
        </authorList>
    </citation>
    <scope>NUCLEOTIDE SEQUENCE [LARGE SCALE GENOMIC DNA]</scope>
    <source>
        <strain evidence="3">JCM 16117</strain>
    </source>
</reference>
<keyword evidence="3" id="KW-1185">Reference proteome</keyword>
<comment type="caution">
    <text evidence="2">The sequence shown here is derived from an EMBL/GenBank/DDBJ whole genome shotgun (WGS) entry which is preliminary data.</text>
</comment>
<dbReference type="InterPro" id="IPR050765">
    <property type="entry name" value="Riboflavin_Biosynth_HTPR"/>
</dbReference>
<feature type="domain" description="Bacterial bifunctional deaminase-reductase C-terminal" evidence="1">
    <location>
        <begin position="114"/>
        <end position="153"/>
    </location>
</feature>
<dbReference type="EMBL" id="BAAAQY010000001">
    <property type="protein sequence ID" value="GAA2222136.1"/>
    <property type="molecule type" value="Genomic_DNA"/>
</dbReference>
<dbReference type="Pfam" id="PF01872">
    <property type="entry name" value="RibD_C"/>
    <property type="match status" value="1"/>
</dbReference>